<feature type="region of interest" description="Disordered" evidence="1">
    <location>
        <begin position="42"/>
        <end position="65"/>
    </location>
</feature>
<accession>A0A135IFV1</accession>
<dbReference type="Proteomes" id="UP000236447">
    <property type="component" value="Chromosome"/>
</dbReference>
<evidence type="ECO:0000256" key="1">
    <source>
        <dbReference type="SAM" id="MobiDB-lite"/>
    </source>
</evidence>
<reference evidence="2 3" key="2">
    <citation type="journal article" date="2017" name="Genome Biol. Evol.">
        <title>Trajectories and Drivers of Genome Evolution in Surface-Associated Marine Phaeobacter.</title>
        <authorList>
            <person name="Freese H.M."/>
            <person name="Sikorski J."/>
            <person name="Bunk B."/>
            <person name="Scheuner C."/>
            <person name="Meier-Kolthoff J.P."/>
            <person name="Sproer C."/>
            <person name="Gram L."/>
            <person name="Overmann J."/>
        </authorList>
    </citation>
    <scope>NUCLEOTIDE SEQUENCE [LARGE SCALE GENOMIC DNA]</scope>
    <source>
        <strain evidence="2 3">P88</strain>
    </source>
</reference>
<proteinExistence type="predicted"/>
<dbReference type="InterPro" id="IPR041649">
    <property type="entry name" value="NepR"/>
</dbReference>
<dbReference type="AlphaFoldDB" id="A0A135IFV1"/>
<gene>
    <name evidence="2" type="ORF">PhaeoP88_02750</name>
</gene>
<dbReference type="Pfam" id="PF18557">
    <property type="entry name" value="NepR"/>
    <property type="match status" value="1"/>
</dbReference>
<dbReference type="RefSeq" id="WP_027246372.1">
    <property type="nucleotide sequence ID" value="NZ_CANLFJ010000008.1"/>
</dbReference>
<evidence type="ECO:0000313" key="2">
    <source>
        <dbReference type="EMBL" id="AUR00093.1"/>
    </source>
</evidence>
<evidence type="ECO:0000313" key="3">
    <source>
        <dbReference type="Proteomes" id="UP000236447"/>
    </source>
</evidence>
<name>A0A135IFV1_9RHOB</name>
<dbReference type="EMBL" id="CP010725">
    <property type="protein sequence ID" value="AUR00093.1"/>
    <property type="molecule type" value="Genomic_DNA"/>
</dbReference>
<feature type="compositionally biased region" description="Polar residues" evidence="1">
    <location>
        <begin position="53"/>
        <end position="65"/>
    </location>
</feature>
<protein>
    <submittedName>
        <fullName evidence="2">Uncharacterized protein</fullName>
    </submittedName>
</protein>
<organism evidence="2 3">
    <name type="scientific">Phaeobacter inhibens</name>
    <dbReference type="NCBI Taxonomy" id="221822"/>
    <lineage>
        <taxon>Bacteria</taxon>
        <taxon>Pseudomonadati</taxon>
        <taxon>Pseudomonadota</taxon>
        <taxon>Alphaproteobacteria</taxon>
        <taxon>Rhodobacterales</taxon>
        <taxon>Roseobacteraceae</taxon>
        <taxon>Phaeobacter</taxon>
    </lineage>
</organism>
<sequence length="65" mass="7032">MEKHKATETRSDAVEREIDSNLKKAFDTLASEPIPDRFANLLDQLKAKGSEPAKSSGNGAGDTNE</sequence>
<reference evidence="2 3" key="1">
    <citation type="journal article" date="2017" name="Front. Microbiol.">
        <title>Phaeobacter piscinae sp. nov., a species of the Roseobacter group and potential aquaculture probiont.</title>
        <authorList>
            <person name="Sonnenschein E.C."/>
            <person name="Phippen C.B.W."/>
            <person name="Nielsen K.F."/>
            <person name="Mateiu R.V."/>
            <person name="Melchiorsen J."/>
            <person name="Gram L."/>
            <person name="Overmann J."/>
            <person name="Freese H.M."/>
        </authorList>
    </citation>
    <scope>NUCLEOTIDE SEQUENCE [LARGE SCALE GENOMIC DNA]</scope>
    <source>
        <strain evidence="2 3">P88</strain>
    </source>
</reference>